<organism evidence="10 11">
    <name type="scientific">Candidatus Caccousia avicola</name>
    <dbReference type="NCBI Taxonomy" id="2840721"/>
    <lineage>
        <taxon>Bacteria</taxon>
        <taxon>Bacillati</taxon>
        <taxon>Bacillota</taxon>
        <taxon>Clostridia</taxon>
        <taxon>Eubacteriales</taxon>
        <taxon>Oscillospiraceae</taxon>
        <taxon>Oscillospiraceae incertae sedis</taxon>
        <taxon>Candidatus Caccousia</taxon>
    </lineage>
</organism>
<dbReference type="Gene3D" id="1.10.287.950">
    <property type="entry name" value="Methyl-accepting chemotaxis protein"/>
    <property type="match status" value="1"/>
</dbReference>
<protein>
    <recommendedName>
        <fullName evidence="2">histidine kinase</fullName>
        <ecNumber evidence="2">2.7.13.3</ecNumber>
    </recommendedName>
</protein>
<keyword evidence="4" id="KW-0808">Transferase</keyword>
<name>A0A9D1APA8_9FIRM</name>
<dbReference type="GO" id="GO:0006935">
    <property type="term" value="P:chemotaxis"/>
    <property type="evidence" value="ECO:0007669"/>
    <property type="project" value="InterPro"/>
</dbReference>
<dbReference type="InterPro" id="IPR000700">
    <property type="entry name" value="PAS-assoc_C"/>
</dbReference>
<dbReference type="Proteomes" id="UP000824242">
    <property type="component" value="Unassembled WGS sequence"/>
</dbReference>
<dbReference type="NCBIfam" id="TIGR00229">
    <property type="entry name" value="sensory_box"/>
    <property type="match status" value="1"/>
</dbReference>
<dbReference type="GO" id="GO:0004888">
    <property type="term" value="F:transmembrane signaling receptor activity"/>
    <property type="evidence" value="ECO:0007669"/>
    <property type="project" value="InterPro"/>
</dbReference>
<dbReference type="PANTHER" id="PTHR43304:SF1">
    <property type="entry name" value="PAC DOMAIN-CONTAINING PROTEIN"/>
    <property type="match status" value="1"/>
</dbReference>
<dbReference type="InterPro" id="IPR052162">
    <property type="entry name" value="Sensor_kinase/Photoreceptor"/>
</dbReference>
<reference evidence="10" key="2">
    <citation type="journal article" date="2021" name="PeerJ">
        <title>Extensive microbial diversity within the chicken gut microbiome revealed by metagenomics and culture.</title>
        <authorList>
            <person name="Gilroy R."/>
            <person name="Ravi A."/>
            <person name="Getino M."/>
            <person name="Pursley I."/>
            <person name="Horton D.L."/>
            <person name="Alikhan N.F."/>
            <person name="Baker D."/>
            <person name="Gharbi K."/>
            <person name="Hall N."/>
            <person name="Watson M."/>
            <person name="Adriaenssens E.M."/>
            <person name="Foster-Nyarko E."/>
            <person name="Jarju S."/>
            <person name="Secka A."/>
            <person name="Antonio M."/>
            <person name="Oren A."/>
            <person name="Chaudhuri R.R."/>
            <person name="La Ragione R."/>
            <person name="Hildebrand F."/>
            <person name="Pallen M.J."/>
        </authorList>
    </citation>
    <scope>NUCLEOTIDE SEQUENCE</scope>
    <source>
        <strain evidence="10">ChiSxjej1B13-7958</strain>
    </source>
</reference>
<dbReference type="EMBL" id="DVGZ01000057">
    <property type="protein sequence ID" value="HIR47155.1"/>
    <property type="molecule type" value="Genomic_DNA"/>
</dbReference>
<evidence type="ECO:0000259" key="8">
    <source>
        <dbReference type="PROSITE" id="PS50112"/>
    </source>
</evidence>
<dbReference type="InterPro" id="IPR001610">
    <property type="entry name" value="PAC"/>
</dbReference>
<dbReference type="InterPro" id="IPR004089">
    <property type="entry name" value="MCPsignal_dom"/>
</dbReference>
<dbReference type="Pfam" id="PF08447">
    <property type="entry name" value="PAS_3"/>
    <property type="match status" value="2"/>
</dbReference>
<sequence>MLLFGDKQIVDALREISFDVFTDPEQIPSGLDLPASHAIQSQINRVLELYHNRIVWESNNVHLVNETISSGLWNMDIGPGNQVVAAYWSDDFRHMIGYNSVEDFPNTLESWSDLLHPEDKDRTLNLFVKTLEDRSGRTKYDLEYRLKTRNRGYRWYRAAGNVQRNEQGQAIQFIGIFVDVNEEHERKEALDRVLKRYSAIDNVTIQGSFYIRLQRQSLEDSKNDVWFSEPFRKQLGYMGEAEFPNQINSWLNRVHPEDLPTFLSVINDGISQQNGMLETKYRIQHRNGNYLWVHAVIGVSREENSGRTVMVGVINDVTELYHTRELVEQNMNDHVHSLTEYLEKINQTIAENTEAMQLVMKRQAELAQILKDSQNQMERTSQAVSAIQNISRQTNLLSLNASVEAARAGVAGKGFAVVAEEVRSLAQNSDGVSKEISADLGQMKEYVENVVEQFGMLNEEISNQDKKMSSIQQMVSEIDTTVSGVKDVMEMLLNQ</sequence>
<dbReference type="SMART" id="SM00283">
    <property type="entry name" value="MA"/>
    <property type="match status" value="1"/>
</dbReference>
<dbReference type="SUPFAM" id="SSF55785">
    <property type="entry name" value="PYP-like sensor domain (PAS domain)"/>
    <property type="match status" value="2"/>
</dbReference>
<keyword evidence="3" id="KW-0597">Phosphoprotein</keyword>
<dbReference type="InterPro" id="IPR004090">
    <property type="entry name" value="Chemotax_Me-accpt_rcpt"/>
</dbReference>
<dbReference type="PROSITE" id="PS50111">
    <property type="entry name" value="CHEMOTAXIS_TRANSDUC_2"/>
    <property type="match status" value="1"/>
</dbReference>
<evidence type="ECO:0000256" key="1">
    <source>
        <dbReference type="ARBA" id="ARBA00000085"/>
    </source>
</evidence>
<feature type="domain" description="PAS" evidence="8">
    <location>
        <begin position="57"/>
        <end position="134"/>
    </location>
</feature>
<feature type="domain" description="Methyl-accepting transducer" evidence="7">
    <location>
        <begin position="346"/>
        <end position="495"/>
    </location>
</feature>
<dbReference type="InterPro" id="IPR000014">
    <property type="entry name" value="PAS"/>
</dbReference>
<dbReference type="PRINTS" id="PR00260">
    <property type="entry name" value="CHEMTRNSDUCR"/>
</dbReference>
<evidence type="ECO:0000256" key="3">
    <source>
        <dbReference type="ARBA" id="ARBA00022553"/>
    </source>
</evidence>
<dbReference type="GO" id="GO:0004673">
    <property type="term" value="F:protein histidine kinase activity"/>
    <property type="evidence" value="ECO:0007669"/>
    <property type="project" value="UniProtKB-EC"/>
</dbReference>
<evidence type="ECO:0000256" key="2">
    <source>
        <dbReference type="ARBA" id="ARBA00012438"/>
    </source>
</evidence>
<dbReference type="InterPro" id="IPR035965">
    <property type="entry name" value="PAS-like_dom_sf"/>
</dbReference>
<keyword evidence="6" id="KW-0807">Transducer</keyword>
<dbReference type="GO" id="GO:0007165">
    <property type="term" value="P:signal transduction"/>
    <property type="evidence" value="ECO:0007669"/>
    <property type="project" value="UniProtKB-KW"/>
</dbReference>
<evidence type="ECO:0000259" key="9">
    <source>
        <dbReference type="PROSITE" id="PS50113"/>
    </source>
</evidence>
<proteinExistence type="predicted"/>
<evidence type="ECO:0000256" key="5">
    <source>
        <dbReference type="ARBA" id="ARBA00022777"/>
    </source>
</evidence>
<dbReference type="PANTHER" id="PTHR43304">
    <property type="entry name" value="PHYTOCHROME-LIKE PROTEIN CPH1"/>
    <property type="match status" value="1"/>
</dbReference>
<dbReference type="GO" id="GO:0016020">
    <property type="term" value="C:membrane"/>
    <property type="evidence" value="ECO:0007669"/>
    <property type="project" value="InterPro"/>
</dbReference>
<comment type="caution">
    <text evidence="10">The sequence shown here is derived from an EMBL/GenBank/DDBJ whole genome shotgun (WGS) entry which is preliminary data.</text>
</comment>
<dbReference type="PROSITE" id="PS50112">
    <property type="entry name" value="PAS"/>
    <property type="match status" value="1"/>
</dbReference>
<dbReference type="EC" id="2.7.13.3" evidence="2"/>
<dbReference type="PROSITE" id="PS50113">
    <property type="entry name" value="PAC"/>
    <property type="match status" value="2"/>
</dbReference>
<evidence type="ECO:0000256" key="4">
    <source>
        <dbReference type="ARBA" id="ARBA00022679"/>
    </source>
</evidence>
<feature type="domain" description="PAC" evidence="9">
    <location>
        <begin position="277"/>
        <end position="329"/>
    </location>
</feature>
<dbReference type="AlphaFoldDB" id="A0A9D1APA8"/>
<evidence type="ECO:0000256" key="6">
    <source>
        <dbReference type="PROSITE-ProRule" id="PRU00284"/>
    </source>
</evidence>
<dbReference type="Gene3D" id="3.30.450.20">
    <property type="entry name" value="PAS domain"/>
    <property type="match status" value="2"/>
</dbReference>
<comment type="catalytic activity">
    <reaction evidence="1">
        <text>ATP + protein L-histidine = ADP + protein N-phospho-L-histidine.</text>
        <dbReference type="EC" id="2.7.13.3"/>
    </reaction>
</comment>
<keyword evidence="5" id="KW-0418">Kinase</keyword>
<evidence type="ECO:0000259" key="7">
    <source>
        <dbReference type="PROSITE" id="PS50111"/>
    </source>
</evidence>
<gene>
    <name evidence="10" type="ORF">IAB89_05775</name>
</gene>
<dbReference type="Pfam" id="PF00015">
    <property type="entry name" value="MCPsignal"/>
    <property type="match status" value="1"/>
</dbReference>
<accession>A0A9D1APA8</accession>
<dbReference type="InterPro" id="IPR013655">
    <property type="entry name" value="PAS_fold_3"/>
</dbReference>
<evidence type="ECO:0000313" key="11">
    <source>
        <dbReference type="Proteomes" id="UP000824242"/>
    </source>
</evidence>
<evidence type="ECO:0000313" key="10">
    <source>
        <dbReference type="EMBL" id="HIR47155.1"/>
    </source>
</evidence>
<dbReference type="SMART" id="SM00086">
    <property type="entry name" value="PAC"/>
    <property type="match status" value="2"/>
</dbReference>
<feature type="domain" description="PAC" evidence="9">
    <location>
        <begin position="140"/>
        <end position="192"/>
    </location>
</feature>
<dbReference type="SUPFAM" id="SSF58104">
    <property type="entry name" value="Methyl-accepting chemotaxis protein (MCP) signaling domain"/>
    <property type="match status" value="1"/>
</dbReference>
<reference evidence="10" key="1">
    <citation type="submission" date="2020-10" db="EMBL/GenBank/DDBJ databases">
        <authorList>
            <person name="Gilroy R."/>
        </authorList>
    </citation>
    <scope>NUCLEOTIDE SEQUENCE</scope>
    <source>
        <strain evidence="10">ChiSxjej1B13-7958</strain>
    </source>
</reference>
<dbReference type="CDD" id="cd00130">
    <property type="entry name" value="PAS"/>
    <property type="match status" value="2"/>
</dbReference>